<evidence type="ECO:0000313" key="2">
    <source>
        <dbReference type="EMBL" id="MEC0487347.1"/>
    </source>
</evidence>
<organism evidence="1 3">
    <name type="scientific">Bacillus glycinifermentans</name>
    <dbReference type="NCBI Taxonomy" id="1664069"/>
    <lineage>
        <taxon>Bacteria</taxon>
        <taxon>Bacillati</taxon>
        <taxon>Bacillota</taxon>
        <taxon>Bacilli</taxon>
        <taxon>Bacillales</taxon>
        <taxon>Bacillaceae</taxon>
        <taxon>Bacillus</taxon>
    </lineage>
</organism>
<sequence length="132" mass="15638">MTSYDEIWEFFLLNCKTSDINLPTDETLIYKSIRNAVLRFNNRLRDKKIKCNDETETVNRVMNEDDLLILVHYLRLIFLTNEQTFFQTTWQPFAKDVGVTNYGTQINSLGKSIEEQKAEIDRLIMNTEVDYL</sequence>
<keyword evidence="4" id="KW-1185">Reference proteome</keyword>
<dbReference type="Proteomes" id="UP001341297">
    <property type="component" value="Unassembled WGS sequence"/>
</dbReference>
<dbReference type="GeneID" id="92853188"/>
<dbReference type="EMBL" id="LECW02000016">
    <property type="protein sequence ID" value="KRT93778.1"/>
    <property type="molecule type" value="Genomic_DNA"/>
</dbReference>
<reference evidence="1" key="2">
    <citation type="submission" date="2015-10" db="EMBL/GenBank/DDBJ databases">
        <authorList>
            <person name="Gilbert D.G."/>
        </authorList>
    </citation>
    <scope>NUCLEOTIDE SEQUENCE</scope>
    <source>
        <strain evidence="1">GO-13</strain>
    </source>
</reference>
<protein>
    <submittedName>
        <fullName evidence="1">Uncharacterized protein</fullName>
    </submittedName>
</protein>
<dbReference type="EMBL" id="JARRTL010000030">
    <property type="protein sequence ID" value="MEC0487347.1"/>
    <property type="molecule type" value="Genomic_DNA"/>
</dbReference>
<accession>A0A0T6BQ47</accession>
<evidence type="ECO:0000313" key="1">
    <source>
        <dbReference type="EMBL" id="KRT93778.1"/>
    </source>
</evidence>
<dbReference type="OrthoDB" id="2893605at2"/>
<name>A0A0T6BQ47_9BACI</name>
<dbReference type="RefSeq" id="WP_006640196.1">
    <property type="nucleotide sequence ID" value="NZ_CP023481.1"/>
</dbReference>
<reference evidence="1 3" key="1">
    <citation type="journal article" date="2015" name="Int. J. Syst. Evol. Microbiol.">
        <title>Bacillus glycinifermentans sp. nov., isolated from fermented soybean paste.</title>
        <authorList>
            <person name="Kim S.J."/>
            <person name="Dunlap C.A."/>
            <person name="Kwon S.W."/>
            <person name="Rooney A.P."/>
        </authorList>
    </citation>
    <scope>NUCLEOTIDE SEQUENCE [LARGE SCALE GENOMIC DNA]</scope>
    <source>
        <strain evidence="1 3">GO-13</strain>
    </source>
</reference>
<dbReference type="STRING" id="1664069.BGLY_1948"/>
<reference evidence="2 4" key="3">
    <citation type="submission" date="2023-03" db="EMBL/GenBank/DDBJ databases">
        <title>Agriculturally important microbes genome sequencing.</title>
        <authorList>
            <person name="Dunlap C."/>
        </authorList>
    </citation>
    <scope>NUCLEOTIDE SEQUENCE [LARGE SCALE GENOMIC DNA]</scope>
    <source>
        <strain evidence="2 4">CBP-3203</strain>
    </source>
</reference>
<comment type="caution">
    <text evidence="1">The sequence shown here is derived from an EMBL/GenBank/DDBJ whole genome shotgun (WGS) entry which is preliminary data.</text>
</comment>
<evidence type="ECO:0000313" key="4">
    <source>
        <dbReference type="Proteomes" id="UP001341297"/>
    </source>
</evidence>
<dbReference type="Proteomes" id="UP000036168">
    <property type="component" value="Unassembled WGS sequence"/>
</dbReference>
<proteinExistence type="predicted"/>
<evidence type="ECO:0000313" key="3">
    <source>
        <dbReference type="Proteomes" id="UP000036168"/>
    </source>
</evidence>
<gene>
    <name evidence="1" type="ORF">AB447_216855</name>
    <name evidence="2" type="ORF">P8828_21575</name>
</gene>
<dbReference type="AlphaFoldDB" id="A0A0T6BQ47"/>